<dbReference type="NCBIfam" id="TIGR00125">
    <property type="entry name" value="cyt_tran_rel"/>
    <property type="match status" value="1"/>
</dbReference>
<proteinExistence type="predicted"/>
<dbReference type="AlphaFoldDB" id="A0A1H2TFJ6"/>
<keyword evidence="4" id="KW-0119">Carbohydrate metabolism</keyword>
<dbReference type="InterPro" id="IPR014729">
    <property type="entry name" value="Rossmann-like_a/b/a_fold"/>
</dbReference>
<dbReference type="EMBL" id="FNON01000001">
    <property type="protein sequence ID" value="SDW42044.1"/>
    <property type="molecule type" value="Genomic_DNA"/>
</dbReference>
<feature type="domain" description="Carbohydrate kinase PfkB" evidence="5">
    <location>
        <begin position="2"/>
        <end position="290"/>
    </location>
</feature>
<evidence type="ECO:0000256" key="2">
    <source>
        <dbReference type="ARBA" id="ARBA00022695"/>
    </source>
</evidence>
<gene>
    <name evidence="7" type="ORF">SAMN05421504_101532</name>
</gene>
<feature type="domain" description="Cytidyltransferase-like" evidence="6">
    <location>
        <begin position="321"/>
        <end position="414"/>
    </location>
</feature>
<dbReference type="Pfam" id="PF00294">
    <property type="entry name" value="PfkB"/>
    <property type="match status" value="1"/>
</dbReference>
<dbReference type="OrthoDB" id="9802794at2"/>
<evidence type="ECO:0000256" key="3">
    <source>
        <dbReference type="ARBA" id="ARBA00023268"/>
    </source>
</evidence>
<dbReference type="Gene3D" id="3.40.50.620">
    <property type="entry name" value="HUPs"/>
    <property type="match status" value="1"/>
</dbReference>
<protein>
    <submittedName>
        <fullName evidence="7">RfaE bifunctional protein, domain I/rfaE bifunctional protein, domain II</fullName>
    </submittedName>
</protein>
<evidence type="ECO:0000313" key="8">
    <source>
        <dbReference type="Proteomes" id="UP000199515"/>
    </source>
</evidence>
<evidence type="ECO:0000313" key="7">
    <source>
        <dbReference type="EMBL" id="SDW42044.1"/>
    </source>
</evidence>
<accession>A0A1H2TFJ6</accession>
<name>A0A1H2TFJ6_9PSEU</name>
<keyword evidence="3" id="KW-0511">Multifunctional enzyme</keyword>
<dbReference type="SUPFAM" id="SSF53613">
    <property type="entry name" value="Ribokinase-like"/>
    <property type="match status" value="1"/>
</dbReference>
<evidence type="ECO:0000259" key="5">
    <source>
        <dbReference type="Pfam" id="PF00294"/>
    </source>
</evidence>
<keyword evidence="1" id="KW-0808">Transferase</keyword>
<dbReference type="InterPro" id="IPR050385">
    <property type="entry name" value="Archaeal_FAD_synthase"/>
</dbReference>
<dbReference type="Proteomes" id="UP000199515">
    <property type="component" value="Unassembled WGS sequence"/>
</dbReference>
<dbReference type="PANTHER" id="PTHR43793:SF2">
    <property type="entry name" value="BIFUNCTIONAL PROTEIN HLDE"/>
    <property type="match status" value="1"/>
</dbReference>
<organism evidence="7 8">
    <name type="scientific">Amycolatopsis xylanica</name>
    <dbReference type="NCBI Taxonomy" id="589385"/>
    <lineage>
        <taxon>Bacteria</taxon>
        <taxon>Bacillati</taxon>
        <taxon>Actinomycetota</taxon>
        <taxon>Actinomycetes</taxon>
        <taxon>Pseudonocardiales</taxon>
        <taxon>Pseudonocardiaceae</taxon>
        <taxon>Amycolatopsis</taxon>
    </lineage>
</organism>
<dbReference type="RefSeq" id="WP_091286090.1">
    <property type="nucleotide sequence ID" value="NZ_FNON01000001.1"/>
</dbReference>
<reference evidence="7 8" key="1">
    <citation type="submission" date="2016-10" db="EMBL/GenBank/DDBJ databases">
        <authorList>
            <person name="de Groot N.N."/>
        </authorList>
    </citation>
    <scope>NUCLEOTIDE SEQUENCE [LARGE SCALE GENOMIC DNA]</scope>
    <source>
        <strain evidence="7 8">CPCC 202699</strain>
    </source>
</reference>
<dbReference type="PANTHER" id="PTHR43793">
    <property type="entry name" value="FAD SYNTHASE"/>
    <property type="match status" value="1"/>
</dbReference>
<dbReference type="Pfam" id="PF01467">
    <property type="entry name" value="CTP_transf_like"/>
    <property type="match status" value="1"/>
</dbReference>
<dbReference type="SUPFAM" id="SSF52374">
    <property type="entry name" value="Nucleotidylyl transferase"/>
    <property type="match status" value="1"/>
</dbReference>
<dbReference type="InterPro" id="IPR029056">
    <property type="entry name" value="Ribokinase-like"/>
</dbReference>
<dbReference type="InterPro" id="IPR011611">
    <property type="entry name" value="PfkB_dom"/>
</dbReference>
<dbReference type="InterPro" id="IPR004821">
    <property type="entry name" value="Cyt_trans-like"/>
</dbReference>
<keyword evidence="2" id="KW-0548">Nucleotidyltransferase</keyword>
<dbReference type="Gene3D" id="3.40.1190.20">
    <property type="match status" value="1"/>
</dbReference>
<sequence>MKPLVVVGDAVLDIDVEGATERLCPDAPVPVVDVGTHWRRPGGAGLAAMFAARTTADVVLVTALGTDPAGTTLTALLEREVKVLPLPLRGETSSKLRVRAGGKTLLRLDSGTGTAAPARLDPAVTAALRSAGTILVADYGRGVTGHPELRRLLTELAPGTPVVWDPHPKGSAPVPGALLVTPNLAEARLFAPGHRNPAVLARRLREQWAAGGVTVTTGRDGAVLADGMSTSATPVPRAYRSAAIDADSCGAGDRFAASAASALLAGASPREAVRAAVVAAARYVLAGGPASVSRCDTSRTPGTAFAVAERIRASGGRLVATGGCFDLLHPGHTDLLRRARALGDALVVCLNSDESVRRLKGPARPIIPARDRARLLLELSSVDAVVTFDEPTPVEVLARLRPDVWVKGADYHGTELPEREVVGEIVLIPLLEGYSTTRLIDLLGARGDRGPEDHQHDLPLVV</sequence>
<evidence type="ECO:0000259" key="6">
    <source>
        <dbReference type="Pfam" id="PF01467"/>
    </source>
</evidence>
<dbReference type="GO" id="GO:0016779">
    <property type="term" value="F:nucleotidyltransferase activity"/>
    <property type="evidence" value="ECO:0007669"/>
    <property type="project" value="UniProtKB-KW"/>
</dbReference>
<evidence type="ECO:0000256" key="4">
    <source>
        <dbReference type="ARBA" id="ARBA00023277"/>
    </source>
</evidence>
<keyword evidence="8" id="KW-1185">Reference proteome</keyword>
<evidence type="ECO:0000256" key="1">
    <source>
        <dbReference type="ARBA" id="ARBA00022679"/>
    </source>
</evidence>
<dbReference type="STRING" id="589385.SAMN05421504_101532"/>